<dbReference type="EMBL" id="BQKM01000016">
    <property type="protein sequence ID" value="GJN55145.1"/>
    <property type="molecule type" value="Genomic_DNA"/>
</dbReference>
<name>A0A6J4DZP9_9PSED</name>
<dbReference type="KEGG" id="ptw:TUM18999_04050"/>
<gene>
    <name evidence="1" type="ORF">TUM18999_04050</name>
    <name evidence="2" type="ORF">TUM20286_48970</name>
</gene>
<proteinExistence type="predicted"/>
<evidence type="ECO:0000313" key="4">
    <source>
        <dbReference type="Proteomes" id="UP001054892"/>
    </source>
</evidence>
<reference evidence="1 3" key="1">
    <citation type="submission" date="2020-05" db="EMBL/GenBank/DDBJ databases">
        <title>Characterization of novel class B3 metallo-beta-lactamase from novel Pseudomonas species.</title>
        <authorList>
            <person name="Yamada K."/>
            <person name="Aoki K."/>
            <person name="Ishii Y."/>
        </authorList>
    </citation>
    <scope>NUCLEOTIDE SEQUENCE [LARGE SCALE GENOMIC DNA]</scope>
    <source>
        <strain evidence="1 3">TUM18999</strain>
        <strain evidence="2 4">TUM20286</strain>
    </source>
</reference>
<sequence>MQFQLTVLCLGIHRHSLEGHDQCYAVIARQPATDEERDQHRGYLVQQVTAEPRLFEQMAWLDTPAELSFLCTISAEPGGHYRPHLLSLCH</sequence>
<dbReference type="Proteomes" id="UP000509383">
    <property type="component" value="Chromosome"/>
</dbReference>
<dbReference type="EMBL" id="AP023189">
    <property type="protein sequence ID" value="BCG22214.1"/>
    <property type="molecule type" value="Genomic_DNA"/>
</dbReference>
<dbReference type="AlphaFoldDB" id="A0A6J4DZP9"/>
<organism evidence="1 3">
    <name type="scientific">Pseudomonas tohonis</name>
    <dbReference type="NCBI Taxonomy" id="2725477"/>
    <lineage>
        <taxon>Bacteria</taxon>
        <taxon>Pseudomonadati</taxon>
        <taxon>Pseudomonadota</taxon>
        <taxon>Gammaproteobacteria</taxon>
        <taxon>Pseudomonadales</taxon>
        <taxon>Pseudomonadaceae</taxon>
        <taxon>Pseudomonas</taxon>
    </lineage>
</organism>
<dbReference type="Proteomes" id="UP001054892">
    <property type="component" value="Unassembled WGS sequence"/>
</dbReference>
<dbReference type="RefSeq" id="WP_173176630.1">
    <property type="nucleotide sequence ID" value="NZ_AP023189.1"/>
</dbReference>
<evidence type="ECO:0000313" key="3">
    <source>
        <dbReference type="Proteomes" id="UP000509383"/>
    </source>
</evidence>
<accession>A0A6J4DZP9</accession>
<evidence type="ECO:0000313" key="2">
    <source>
        <dbReference type="EMBL" id="GJN55145.1"/>
    </source>
</evidence>
<keyword evidence="4" id="KW-1185">Reference proteome</keyword>
<evidence type="ECO:0000313" key="1">
    <source>
        <dbReference type="EMBL" id="BCG22214.1"/>
    </source>
</evidence>
<protein>
    <submittedName>
        <fullName evidence="1">Uncharacterized protein</fullName>
    </submittedName>
</protein>